<comment type="caution">
    <text evidence="1">The sequence shown here is derived from an EMBL/GenBank/DDBJ whole genome shotgun (WGS) entry which is preliminary data.</text>
</comment>
<evidence type="ECO:0000313" key="2">
    <source>
        <dbReference type="Proteomes" id="UP001172457"/>
    </source>
</evidence>
<reference evidence="1" key="1">
    <citation type="submission" date="2023-03" db="EMBL/GenBank/DDBJ databases">
        <title>Chromosome-scale reference genome and RAD-based genetic map of yellow starthistle (Centaurea solstitialis) reveal putative structural variation and QTLs associated with invader traits.</title>
        <authorList>
            <person name="Reatini B."/>
            <person name="Cang F.A."/>
            <person name="Jiang Q."/>
            <person name="Mckibben M.T.W."/>
            <person name="Barker M.S."/>
            <person name="Rieseberg L.H."/>
            <person name="Dlugosch K.M."/>
        </authorList>
    </citation>
    <scope>NUCLEOTIDE SEQUENCE</scope>
    <source>
        <strain evidence="1">CAN-66</strain>
        <tissue evidence="1">Leaf</tissue>
    </source>
</reference>
<evidence type="ECO:0000313" key="1">
    <source>
        <dbReference type="EMBL" id="KAJ9547357.1"/>
    </source>
</evidence>
<dbReference type="EMBL" id="JARYMX010000005">
    <property type="protein sequence ID" value="KAJ9547357.1"/>
    <property type="molecule type" value="Genomic_DNA"/>
</dbReference>
<dbReference type="Proteomes" id="UP001172457">
    <property type="component" value="Chromosome 5"/>
</dbReference>
<dbReference type="AlphaFoldDB" id="A0AA38W3C5"/>
<sequence>MFLFPFNADSLLLYCFCSTNLSTNEGRSYISAIAPGAVSEGEKVLQDTFFKKGCSIPLYPPLAGYLLLMKKVPLSTPSFFLYWPVSSRLIRSSFRICIRHRSMCLLVECLPPIHRLDGCLFPRKRRFTGNPALSHSSSGWMPLSHLSAEFKTLLPRLAEKEKTKMEKKEKTSRLGEIVDPVFLRLCEIPMILYLSSVKYLALLKDEVHYFSDSSSLTVWAISDC</sequence>
<accession>A0AA38W3C5</accession>
<proteinExistence type="predicted"/>
<name>A0AA38W3C5_9ASTR</name>
<keyword evidence="2" id="KW-1185">Reference proteome</keyword>
<gene>
    <name evidence="1" type="ORF">OSB04_019900</name>
</gene>
<organism evidence="1 2">
    <name type="scientific">Centaurea solstitialis</name>
    <name type="common">yellow star-thistle</name>
    <dbReference type="NCBI Taxonomy" id="347529"/>
    <lineage>
        <taxon>Eukaryota</taxon>
        <taxon>Viridiplantae</taxon>
        <taxon>Streptophyta</taxon>
        <taxon>Embryophyta</taxon>
        <taxon>Tracheophyta</taxon>
        <taxon>Spermatophyta</taxon>
        <taxon>Magnoliopsida</taxon>
        <taxon>eudicotyledons</taxon>
        <taxon>Gunneridae</taxon>
        <taxon>Pentapetalae</taxon>
        <taxon>asterids</taxon>
        <taxon>campanulids</taxon>
        <taxon>Asterales</taxon>
        <taxon>Asteraceae</taxon>
        <taxon>Carduoideae</taxon>
        <taxon>Cardueae</taxon>
        <taxon>Centaureinae</taxon>
        <taxon>Centaurea</taxon>
    </lineage>
</organism>
<protein>
    <submittedName>
        <fullName evidence="1">Uncharacterized protein</fullName>
    </submittedName>
</protein>